<dbReference type="GO" id="GO:0015276">
    <property type="term" value="F:ligand-gated monoatomic ion channel activity"/>
    <property type="evidence" value="ECO:0007669"/>
    <property type="project" value="InterPro"/>
</dbReference>
<dbReference type="Proteomes" id="UP000026915">
    <property type="component" value="Chromosome 2"/>
</dbReference>
<evidence type="ECO:0000256" key="15">
    <source>
        <dbReference type="SAM" id="SignalP"/>
    </source>
</evidence>
<dbReference type="SUPFAM" id="SSF53850">
    <property type="entry name" value="Periplasmic binding protein-like II"/>
    <property type="match status" value="1"/>
</dbReference>
<keyword evidence="9 13" id="KW-0675">Receptor</keyword>
<comment type="similarity">
    <text evidence="2 13">Belongs to the glutamate-gated ion channel (TC 1.A.10.1) family.</text>
</comment>
<protein>
    <recommendedName>
        <fullName evidence="13">Glutamate receptor</fullName>
    </recommendedName>
</protein>
<evidence type="ECO:0000256" key="14">
    <source>
        <dbReference type="SAM" id="Phobius"/>
    </source>
</evidence>
<dbReference type="InterPro" id="IPR019594">
    <property type="entry name" value="Glu/Gly-bd"/>
</dbReference>
<feature type="transmembrane region" description="Helical" evidence="14">
    <location>
        <begin position="673"/>
        <end position="697"/>
    </location>
</feature>
<dbReference type="InterPro" id="IPR015683">
    <property type="entry name" value="Ionotropic_Glu_rcpt"/>
</dbReference>
<keyword evidence="18" id="KW-1185">Reference proteome</keyword>
<feature type="chain" id="PRO_5001601505" description="Glutamate receptor" evidence="15">
    <location>
        <begin position="32"/>
        <end position="808"/>
    </location>
</feature>
<dbReference type="EMBL" id="CM001880">
    <property type="protein sequence ID" value="EOY01453.1"/>
    <property type="molecule type" value="Genomic_DNA"/>
</dbReference>
<dbReference type="Gene3D" id="1.10.287.70">
    <property type="match status" value="1"/>
</dbReference>
<dbReference type="HOGENOM" id="CLU_007358_0_1_1"/>
<keyword evidence="4 14" id="KW-0812">Transmembrane</keyword>
<dbReference type="PRINTS" id="PR01176">
    <property type="entry name" value="GABABRECEPTR"/>
</dbReference>
<keyword evidence="3 13" id="KW-0813">Transport</keyword>
<dbReference type="CDD" id="cd19990">
    <property type="entry name" value="PBP1_GABAb_receptor_plant"/>
    <property type="match status" value="1"/>
</dbReference>
<dbReference type="GO" id="GO:0016020">
    <property type="term" value="C:membrane"/>
    <property type="evidence" value="ECO:0007669"/>
    <property type="project" value="UniProtKB-SubCell"/>
</dbReference>
<organism evidence="17 18">
    <name type="scientific">Theobroma cacao</name>
    <name type="common">Cacao</name>
    <name type="synonym">Cocoa</name>
    <dbReference type="NCBI Taxonomy" id="3641"/>
    <lineage>
        <taxon>Eukaryota</taxon>
        <taxon>Viridiplantae</taxon>
        <taxon>Streptophyta</taxon>
        <taxon>Embryophyta</taxon>
        <taxon>Tracheophyta</taxon>
        <taxon>Spermatophyta</taxon>
        <taxon>Magnoliopsida</taxon>
        <taxon>eudicotyledons</taxon>
        <taxon>Gunneridae</taxon>
        <taxon>Pentapetalae</taxon>
        <taxon>rosids</taxon>
        <taxon>malvids</taxon>
        <taxon>Malvales</taxon>
        <taxon>Malvaceae</taxon>
        <taxon>Byttnerioideae</taxon>
        <taxon>Theobroma</taxon>
    </lineage>
</organism>
<dbReference type="Gene3D" id="3.40.50.2300">
    <property type="match status" value="2"/>
</dbReference>
<evidence type="ECO:0000256" key="2">
    <source>
        <dbReference type="ARBA" id="ARBA00008685"/>
    </source>
</evidence>
<dbReference type="FunFam" id="3.40.50.2300:FF:000081">
    <property type="entry name" value="Glutamate receptor"/>
    <property type="match status" value="1"/>
</dbReference>
<evidence type="ECO:0000256" key="1">
    <source>
        <dbReference type="ARBA" id="ARBA00004141"/>
    </source>
</evidence>
<feature type="domain" description="Ionotropic glutamate receptor C-terminal" evidence="16">
    <location>
        <begin position="492"/>
        <end position="808"/>
    </location>
</feature>
<evidence type="ECO:0000256" key="6">
    <source>
        <dbReference type="ARBA" id="ARBA00022989"/>
    </source>
</evidence>
<evidence type="ECO:0000256" key="9">
    <source>
        <dbReference type="ARBA" id="ARBA00023170"/>
    </source>
</evidence>
<keyword evidence="12 13" id="KW-0407">Ion channel</keyword>
<dbReference type="Pfam" id="PF10613">
    <property type="entry name" value="Lig_chan-Glu_bd"/>
    <property type="match status" value="1"/>
</dbReference>
<dbReference type="Gene3D" id="3.40.190.10">
    <property type="entry name" value="Periplasmic binding protein-like II"/>
    <property type="match status" value="1"/>
</dbReference>
<keyword evidence="7 13" id="KW-0406">Ion transport</keyword>
<dbReference type="Pfam" id="PF00060">
    <property type="entry name" value="Lig_chan"/>
    <property type="match status" value="1"/>
</dbReference>
<evidence type="ECO:0000256" key="12">
    <source>
        <dbReference type="ARBA" id="ARBA00023303"/>
    </source>
</evidence>
<dbReference type="AlphaFoldDB" id="A0A061E9Y1"/>
<evidence type="ECO:0000256" key="13">
    <source>
        <dbReference type="PIRNR" id="PIRNR037090"/>
    </source>
</evidence>
<dbReference type="FunFam" id="3.40.190.10:FF:000109">
    <property type="entry name" value="Glutamate receptor"/>
    <property type="match status" value="1"/>
</dbReference>
<keyword evidence="5 15" id="KW-0732">Signal</keyword>
<evidence type="ECO:0000256" key="8">
    <source>
        <dbReference type="ARBA" id="ARBA00023136"/>
    </source>
</evidence>
<proteinExistence type="inferred from homology"/>
<dbReference type="Pfam" id="PF01094">
    <property type="entry name" value="ANF_receptor"/>
    <property type="match status" value="1"/>
</dbReference>
<dbReference type="SUPFAM" id="SSF53822">
    <property type="entry name" value="Periplasmic binding protein-like I"/>
    <property type="match status" value="1"/>
</dbReference>
<dbReference type="InterPro" id="IPR044440">
    <property type="entry name" value="GABAb_receptor_plant_PBP1"/>
</dbReference>
<gene>
    <name evidence="17" type="ORF">TCM_011335</name>
</gene>
<sequence>MEEVLLISRFMTRTLILLSLCFMWVPPGVVCRTGNASASSSSSSSSSLKPKVINIGSLFTLNSVIGRAARPALQAAIDDVNADPTILNGVELKLVLHDTNCSSFVGTVEALQLMESEVAVAIGPQSSGIAHVISHVVNELHVPLLSFGATDPTLSSLQYPYFLRTTHSDYFQMYAVADLVDLFGWREVIAIFVDDDYGRSGISVLGDALAKKRAKISYKAAFSHGDPKSKINDLLVEVNLMESRVYVVHVNPDTGLNIFAVANALNMMSGNYVWIATDWLPTYLDSMEAADPDTMNLLQGVVALRRYTPDTNLKKSFMSRWKNLKYNGSASPAGFNSFALYAYDSVWLAAHALEVFLNEGGNFSFSKDPTLHVANGSMLHLESLHVFNGGQQLLSTLLRMNFTGLSGQIQFDPDKHLVHPAYDVLNVGGTGMRRIGYWSNYSHLSIVPPESLYTKPPNLSTGSQHLYSVIWPGETTAKPRGWVFPNNGQPLRIAVPNRVGYKEFASKDKGPQGVRGYCIDVFEAAISLLPYAVPRTYMLYGDGKRNPNYNELVSQVAQNKYDAAVGDISIVTNRTKIVDFTQPYMESGLVVVAPVKEAKSNPWAFLKPFTKEMWFVTAAFFLFVGAVVWILEHRINHEFRGPPSQQLITIFWFSFSTMFFSHRENTLSTLGRLVLIIWLFVVLIINSSYTASLTSILTVQQLTSGIQGIDSLISSTVPIGIQDGSFAFNYLIDELNIAESRIVKLKNPEAYLKALELGPKRGGVAAIVDELPYIELFLASTNCLYRTVGQEFTKSGWGFVSIHIKHFG</sequence>
<dbReference type="Gramene" id="EOY01453">
    <property type="protein sequence ID" value="EOY01453"/>
    <property type="gene ID" value="TCM_011335"/>
</dbReference>
<dbReference type="FunFam" id="1.10.287.70:FF:000037">
    <property type="entry name" value="Glutamate receptor"/>
    <property type="match status" value="1"/>
</dbReference>
<evidence type="ECO:0000256" key="4">
    <source>
        <dbReference type="ARBA" id="ARBA00022692"/>
    </source>
</evidence>
<keyword evidence="10" id="KW-0325">Glycoprotein</keyword>
<keyword evidence="6 14" id="KW-1133">Transmembrane helix</keyword>
<dbReference type="PANTHER" id="PTHR18966">
    <property type="entry name" value="IONOTROPIC GLUTAMATE RECEPTOR"/>
    <property type="match status" value="1"/>
</dbReference>
<dbReference type="PIRSF" id="PIRSF037090">
    <property type="entry name" value="Iontro_Glu-like_rcpt_pln"/>
    <property type="match status" value="1"/>
</dbReference>
<dbReference type="InterPro" id="IPR001320">
    <property type="entry name" value="Iontro_rcpt_C"/>
</dbReference>
<evidence type="ECO:0000256" key="7">
    <source>
        <dbReference type="ARBA" id="ARBA00023065"/>
    </source>
</evidence>
<keyword evidence="11 13" id="KW-1071">Ligand-gated ion channel</keyword>
<dbReference type="InterPro" id="IPR028082">
    <property type="entry name" value="Peripla_BP_I"/>
</dbReference>
<feature type="transmembrane region" description="Helical" evidence="14">
    <location>
        <begin position="613"/>
        <end position="631"/>
    </location>
</feature>
<dbReference type="SMART" id="SM00079">
    <property type="entry name" value="PBPe"/>
    <property type="match status" value="1"/>
</dbReference>
<evidence type="ECO:0000256" key="10">
    <source>
        <dbReference type="ARBA" id="ARBA00023180"/>
    </source>
</evidence>
<evidence type="ECO:0000313" key="18">
    <source>
        <dbReference type="Proteomes" id="UP000026915"/>
    </source>
</evidence>
<evidence type="ECO:0000256" key="11">
    <source>
        <dbReference type="ARBA" id="ARBA00023286"/>
    </source>
</evidence>
<evidence type="ECO:0000256" key="5">
    <source>
        <dbReference type="ARBA" id="ARBA00022729"/>
    </source>
</evidence>
<accession>A0A061E9Y1</accession>
<dbReference type="InterPro" id="IPR017103">
    <property type="entry name" value="Iontropic_Glu_rcpt_pln"/>
</dbReference>
<evidence type="ECO:0000256" key="3">
    <source>
        <dbReference type="ARBA" id="ARBA00022448"/>
    </source>
</evidence>
<dbReference type="FunFam" id="3.40.190.10:FF:000054">
    <property type="entry name" value="Glutamate receptor"/>
    <property type="match status" value="1"/>
</dbReference>
<evidence type="ECO:0000259" key="16">
    <source>
        <dbReference type="SMART" id="SM00079"/>
    </source>
</evidence>
<dbReference type="InterPro" id="IPR001828">
    <property type="entry name" value="ANF_lig-bd_rcpt"/>
</dbReference>
<evidence type="ECO:0000313" key="17">
    <source>
        <dbReference type="EMBL" id="EOY01453.1"/>
    </source>
</evidence>
<feature type="signal peptide" evidence="15">
    <location>
        <begin position="1"/>
        <end position="31"/>
    </location>
</feature>
<keyword evidence="8 13" id="KW-0472">Membrane</keyword>
<reference evidence="17 18" key="1">
    <citation type="journal article" date="2013" name="Genome Biol.">
        <title>The genome sequence of the most widely cultivated cacao type and its use to identify candidate genes regulating pod color.</title>
        <authorList>
            <person name="Motamayor J.C."/>
            <person name="Mockaitis K."/>
            <person name="Schmutz J."/>
            <person name="Haiminen N."/>
            <person name="Iii D.L."/>
            <person name="Cornejo O."/>
            <person name="Findley S.D."/>
            <person name="Zheng P."/>
            <person name="Utro F."/>
            <person name="Royaert S."/>
            <person name="Saski C."/>
            <person name="Jenkins J."/>
            <person name="Podicheti R."/>
            <person name="Zhao M."/>
            <person name="Scheffler B.E."/>
            <person name="Stack J.C."/>
            <person name="Feltus F.A."/>
            <person name="Mustiga G.M."/>
            <person name="Amores F."/>
            <person name="Phillips W."/>
            <person name="Marelli J.P."/>
            <person name="May G.D."/>
            <person name="Shapiro H."/>
            <person name="Ma J."/>
            <person name="Bustamante C.D."/>
            <person name="Schnell R.J."/>
            <person name="Main D."/>
            <person name="Gilbert D."/>
            <person name="Parida L."/>
            <person name="Kuhn D.N."/>
        </authorList>
    </citation>
    <scope>NUCLEOTIDE SEQUENCE [LARGE SCALE GENOMIC DNA]</scope>
    <source>
        <strain evidence="18">cv. Matina 1-6</strain>
    </source>
</reference>
<comment type="function">
    <text evidence="13">Glutamate-gated receptor that probably acts as non-selective cation channel.</text>
</comment>
<comment type="subcellular location">
    <subcellularLocation>
        <location evidence="1">Membrane</location>
        <topology evidence="1">Multi-pass membrane protein</topology>
    </subcellularLocation>
</comment>
<name>A0A061E9Y1_THECC</name>